<comment type="caution">
    <text evidence="5">The sequence shown here is derived from an EMBL/GenBank/DDBJ whole genome shotgun (WGS) entry which is preliminary data.</text>
</comment>
<sequence length="588" mass="63125">MERRKLIALVGGLALLGGAVVVLRNESAPPAPKAFERFLAEGIEYVPDTQRVARPSDLTLTALDRTSLRVRWTATEGLGYGGFEVRWGGKTRLVQGTETELTDLDANADVKVEVRALDGLGNRSEPATANAVPRLAYDDTWMDGLVMPVDVFDGPEALNPRRWRVLDGGNTDCLGLRPLNGKRLEISCDRVDLQSNVPLRFGMPQPDGAIGRVVLGTDGPAAVRPGESELMIALLPEPFDDLGPLAEPFPPGAVVLRVSPFGARFDLVSDVPSTDNPPSLSGTFPPPTPGVRHRWELRVLPDAVAAFRDGFEVARAPVVVPWTEAWPRLAFRLAQNTRLDMFGVGGAPSGPVPSSVVPLGPGIQEDGAASLGNVPNSRLEGASSVRVVASVVAERAAPITVELGTRSAPAVFMPPDRGLHPTRASVVYADFPLPSPDPNPKVRLRSDGTVTVYESHLVVADGQDARRPLPRLTDRARPDPRVPSPTVSVLHESAGGVTFPRGGKVRVTVELPDPEAQEIAAIKGLEMDLDGEKVVMLPTNGSAGGRHEFLLDLTDVSTGRHELVVRVLPVEQRWGVRSQEQSFEIRPL</sequence>
<evidence type="ECO:0000259" key="4">
    <source>
        <dbReference type="SMART" id="SM00060"/>
    </source>
</evidence>
<dbReference type="CDD" id="cd00063">
    <property type="entry name" value="FN3"/>
    <property type="match status" value="1"/>
</dbReference>
<feature type="compositionally biased region" description="Basic and acidic residues" evidence="3">
    <location>
        <begin position="469"/>
        <end position="480"/>
    </location>
</feature>
<keyword evidence="2" id="KW-0119">Carbohydrate metabolism</keyword>
<dbReference type="SMART" id="SM00060">
    <property type="entry name" value="FN3"/>
    <property type="match status" value="1"/>
</dbReference>
<evidence type="ECO:0000256" key="2">
    <source>
        <dbReference type="ARBA" id="ARBA00023326"/>
    </source>
</evidence>
<keyword evidence="2" id="KW-0624">Polysaccharide degradation</keyword>
<protein>
    <recommendedName>
        <fullName evidence="4">Fibronectin type-III domain-containing protein</fullName>
    </recommendedName>
</protein>
<reference evidence="5 6" key="1">
    <citation type="submission" date="2020-08" db="EMBL/GenBank/DDBJ databases">
        <title>Sequencing the genomes of 1000 actinobacteria strains.</title>
        <authorList>
            <person name="Klenk H.-P."/>
        </authorList>
    </citation>
    <scope>NUCLEOTIDE SEQUENCE [LARGE SCALE GENOMIC DNA]</scope>
    <source>
        <strain evidence="5 6">DSM 45486</strain>
    </source>
</reference>
<evidence type="ECO:0000313" key="6">
    <source>
        <dbReference type="Proteomes" id="UP000552097"/>
    </source>
</evidence>
<dbReference type="Gene3D" id="2.60.40.10">
    <property type="entry name" value="Immunoglobulins"/>
    <property type="match status" value="1"/>
</dbReference>
<feature type="domain" description="Fibronectin type-III" evidence="4">
    <location>
        <begin position="52"/>
        <end position="121"/>
    </location>
</feature>
<evidence type="ECO:0000256" key="1">
    <source>
        <dbReference type="ARBA" id="ARBA00023295"/>
    </source>
</evidence>
<organism evidence="5 6">
    <name type="scientific">Saccharothrix ecbatanensis</name>
    <dbReference type="NCBI Taxonomy" id="1105145"/>
    <lineage>
        <taxon>Bacteria</taxon>
        <taxon>Bacillati</taxon>
        <taxon>Actinomycetota</taxon>
        <taxon>Actinomycetes</taxon>
        <taxon>Pseudonocardiales</taxon>
        <taxon>Pseudonocardiaceae</taxon>
        <taxon>Saccharothrix</taxon>
    </lineage>
</organism>
<dbReference type="GO" id="GO:0016798">
    <property type="term" value="F:hydrolase activity, acting on glycosyl bonds"/>
    <property type="evidence" value="ECO:0007669"/>
    <property type="project" value="UniProtKB-KW"/>
</dbReference>
<dbReference type="EMBL" id="JACHMO010000001">
    <property type="protein sequence ID" value="MBB5807028.1"/>
    <property type="molecule type" value="Genomic_DNA"/>
</dbReference>
<name>A0A7W9M4H8_9PSEU</name>
<gene>
    <name evidence="5" type="ORF">F4560_006796</name>
</gene>
<dbReference type="RefSeq" id="WP_184927002.1">
    <property type="nucleotide sequence ID" value="NZ_JACHMO010000001.1"/>
</dbReference>
<proteinExistence type="predicted"/>
<keyword evidence="1" id="KW-0378">Hydrolase</keyword>
<dbReference type="GO" id="GO:0000272">
    <property type="term" value="P:polysaccharide catabolic process"/>
    <property type="evidence" value="ECO:0007669"/>
    <property type="project" value="UniProtKB-KW"/>
</dbReference>
<accession>A0A7W9M4H8</accession>
<keyword evidence="1" id="KW-0326">Glycosidase</keyword>
<dbReference type="InterPro" id="IPR013783">
    <property type="entry name" value="Ig-like_fold"/>
</dbReference>
<feature type="region of interest" description="Disordered" evidence="3">
    <location>
        <begin position="469"/>
        <end position="488"/>
    </location>
</feature>
<dbReference type="Proteomes" id="UP000552097">
    <property type="component" value="Unassembled WGS sequence"/>
</dbReference>
<evidence type="ECO:0000256" key="3">
    <source>
        <dbReference type="SAM" id="MobiDB-lite"/>
    </source>
</evidence>
<dbReference type="InterPro" id="IPR036116">
    <property type="entry name" value="FN3_sf"/>
</dbReference>
<keyword evidence="6" id="KW-1185">Reference proteome</keyword>
<dbReference type="AlphaFoldDB" id="A0A7W9M4H8"/>
<dbReference type="SUPFAM" id="SSF49265">
    <property type="entry name" value="Fibronectin type III"/>
    <property type="match status" value="1"/>
</dbReference>
<dbReference type="InterPro" id="IPR003961">
    <property type="entry name" value="FN3_dom"/>
</dbReference>
<dbReference type="Pfam" id="PF00041">
    <property type="entry name" value="fn3"/>
    <property type="match status" value="1"/>
</dbReference>
<evidence type="ECO:0000313" key="5">
    <source>
        <dbReference type="EMBL" id="MBB5807028.1"/>
    </source>
</evidence>